<evidence type="ECO:0000256" key="1">
    <source>
        <dbReference type="SAM" id="MobiDB-lite"/>
    </source>
</evidence>
<evidence type="ECO:0000313" key="2">
    <source>
        <dbReference type="EMBL" id="EPS95125.1"/>
    </source>
</evidence>
<feature type="region of interest" description="Disordered" evidence="1">
    <location>
        <begin position="1"/>
        <end position="65"/>
    </location>
</feature>
<name>S8EZU0_FOMSC</name>
<organism evidence="2 3">
    <name type="scientific">Fomitopsis schrenkii</name>
    <name type="common">Brown rot fungus</name>
    <dbReference type="NCBI Taxonomy" id="2126942"/>
    <lineage>
        <taxon>Eukaryota</taxon>
        <taxon>Fungi</taxon>
        <taxon>Dikarya</taxon>
        <taxon>Basidiomycota</taxon>
        <taxon>Agaricomycotina</taxon>
        <taxon>Agaricomycetes</taxon>
        <taxon>Polyporales</taxon>
        <taxon>Fomitopsis</taxon>
    </lineage>
</organism>
<proteinExistence type="predicted"/>
<accession>S8EZU0</accession>
<dbReference type="Proteomes" id="UP000015241">
    <property type="component" value="Unassembled WGS sequence"/>
</dbReference>
<dbReference type="OrthoDB" id="3143642at2759"/>
<feature type="compositionally biased region" description="Basic and acidic residues" evidence="1">
    <location>
        <begin position="51"/>
        <end position="65"/>
    </location>
</feature>
<protein>
    <submittedName>
        <fullName evidence="2">Uncharacterized protein</fullName>
    </submittedName>
</protein>
<feature type="compositionally biased region" description="Polar residues" evidence="1">
    <location>
        <begin position="1"/>
        <end position="13"/>
    </location>
</feature>
<keyword evidence="3" id="KW-1185">Reference proteome</keyword>
<gene>
    <name evidence="2" type="ORF">FOMPIDRAFT_1054446</name>
</gene>
<dbReference type="InParanoid" id="S8EZU0"/>
<sequence length="65" mass="6821">MPSDKTASGTNSPPLEATGQEEPMGVTGASGAKPKAVPDSEQRQQYFEGAETGKQRPDQKKATTD</sequence>
<evidence type="ECO:0000313" key="3">
    <source>
        <dbReference type="Proteomes" id="UP000015241"/>
    </source>
</evidence>
<reference evidence="2 3" key="1">
    <citation type="journal article" date="2012" name="Science">
        <title>The Paleozoic origin of enzymatic lignin decomposition reconstructed from 31 fungal genomes.</title>
        <authorList>
            <person name="Floudas D."/>
            <person name="Binder M."/>
            <person name="Riley R."/>
            <person name="Barry K."/>
            <person name="Blanchette R.A."/>
            <person name="Henrissat B."/>
            <person name="Martinez A.T."/>
            <person name="Otillar R."/>
            <person name="Spatafora J.W."/>
            <person name="Yadav J.S."/>
            <person name="Aerts A."/>
            <person name="Benoit I."/>
            <person name="Boyd A."/>
            <person name="Carlson A."/>
            <person name="Copeland A."/>
            <person name="Coutinho P.M."/>
            <person name="de Vries R.P."/>
            <person name="Ferreira P."/>
            <person name="Findley K."/>
            <person name="Foster B."/>
            <person name="Gaskell J."/>
            <person name="Glotzer D."/>
            <person name="Gorecki P."/>
            <person name="Heitman J."/>
            <person name="Hesse C."/>
            <person name="Hori C."/>
            <person name="Igarashi K."/>
            <person name="Jurgens J.A."/>
            <person name="Kallen N."/>
            <person name="Kersten P."/>
            <person name="Kohler A."/>
            <person name="Kuees U."/>
            <person name="Kumar T.K.A."/>
            <person name="Kuo A."/>
            <person name="LaButti K."/>
            <person name="Larrondo L.F."/>
            <person name="Lindquist E."/>
            <person name="Ling A."/>
            <person name="Lombard V."/>
            <person name="Lucas S."/>
            <person name="Lundell T."/>
            <person name="Martin R."/>
            <person name="McLaughlin D.J."/>
            <person name="Morgenstern I."/>
            <person name="Morin E."/>
            <person name="Murat C."/>
            <person name="Nagy L.G."/>
            <person name="Nolan M."/>
            <person name="Ohm R.A."/>
            <person name="Patyshakuliyeva A."/>
            <person name="Rokas A."/>
            <person name="Ruiz-Duenas F.J."/>
            <person name="Sabat G."/>
            <person name="Salamov A."/>
            <person name="Samejima M."/>
            <person name="Schmutz J."/>
            <person name="Slot J.C."/>
            <person name="St John F."/>
            <person name="Stenlid J."/>
            <person name="Sun H."/>
            <person name="Sun S."/>
            <person name="Syed K."/>
            <person name="Tsang A."/>
            <person name="Wiebenga A."/>
            <person name="Young D."/>
            <person name="Pisabarro A."/>
            <person name="Eastwood D.C."/>
            <person name="Martin F."/>
            <person name="Cullen D."/>
            <person name="Grigoriev I.V."/>
            <person name="Hibbett D.S."/>
        </authorList>
    </citation>
    <scope>NUCLEOTIDE SEQUENCE</scope>
    <source>
        <strain evidence="3">FP-58527</strain>
    </source>
</reference>
<dbReference type="AlphaFoldDB" id="S8EZU0"/>
<dbReference type="HOGENOM" id="CLU_192395_0_0_1"/>
<dbReference type="EMBL" id="KE504214">
    <property type="protein sequence ID" value="EPS95125.1"/>
    <property type="molecule type" value="Genomic_DNA"/>
</dbReference>